<dbReference type="AlphaFoldDB" id="A0A2N3KJ79"/>
<proteinExistence type="predicted"/>
<gene>
    <name evidence="1" type="ORF">COO20_20985</name>
</gene>
<protein>
    <submittedName>
        <fullName evidence="1">Uncharacterized protein</fullName>
    </submittedName>
</protein>
<accession>A0A2N3KJ79</accession>
<dbReference type="Proteomes" id="UP000233597">
    <property type="component" value="Unassembled WGS sequence"/>
</dbReference>
<organism evidence="1 2">
    <name type="scientific">Thalassospira marina</name>
    <dbReference type="NCBI Taxonomy" id="2048283"/>
    <lineage>
        <taxon>Bacteria</taxon>
        <taxon>Pseudomonadati</taxon>
        <taxon>Pseudomonadota</taxon>
        <taxon>Alphaproteobacteria</taxon>
        <taxon>Rhodospirillales</taxon>
        <taxon>Thalassospiraceae</taxon>
        <taxon>Thalassospira</taxon>
    </lineage>
</organism>
<name>A0A2N3KJ79_9PROT</name>
<reference evidence="1 2" key="1">
    <citation type="submission" date="2017-09" db="EMBL/GenBank/DDBJ databases">
        <title>Biodiversity and function of Thalassospira species in the particle-attached aromatic-hydrocarbon-degrading consortia from the surface seawater of the South China Sea.</title>
        <authorList>
            <person name="Dong C."/>
            <person name="Liu R."/>
            <person name="Shao Z."/>
        </authorList>
    </citation>
    <scope>NUCLEOTIDE SEQUENCE [LARGE SCALE GENOMIC DNA]</scope>
    <source>
        <strain evidence="1 2">CSC1P2</strain>
    </source>
</reference>
<dbReference type="EMBL" id="NWTK01000016">
    <property type="protein sequence ID" value="PKR50619.1"/>
    <property type="molecule type" value="Genomic_DNA"/>
</dbReference>
<evidence type="ECO:0000313" key="2">
    <source>
        <dbReference type="Proteomes" id="UP000233597"/>
    </source>
</evidence>
<evidence type="ECO:0000313" key="1">
    <source>
        <dbReference type="EMBL" id="PKR50619.1"/>
    </source>
</evidence>
<sequence length="75" mass="8724">MCLIFIFKKRNKKPSLKTGEGNLVVWMAFKFYNFFAKSITESREKRGIFDARMGQLCRTICIQISPEMQGICNLP</sequence>
<comment type="caution">
    <text evidence="1">The sequence shown here is derived from an EMBL/GenBank/DDBJ whole genome shotgun (WGS) entry which is preliminary data.</text>
</comment>